<proteinExistence type="predicted"/>
<reference evidence="6 7" key="1">
    <citation type="submission" date="2018-05" db="EMBL/GenBank/DDBJ databases">
        <title>Genomic Encyclopedia of Type Strains, Phase IV (KMG-IV): sequencing the most valuable type-strain genomes for metagenomic binning, comparative biology and taxonomic classification.</title>
        <authorList>
            <person name="Goeker M."/>
        </authorList>
    </citation>
    <scope>NUCLEOTIDE SEQUENCE [LARGE SCALE GENOMIC DNA]</scope>
    <source>
        <strain evidence="6 7">DSM 29661</strain>
    </source>
</reference>
<evidence type="ECO:0000256" key="3">
    <source>
        <dbReference type="ARBA" id="ARBA00023159"/>
    </source>
</evidence>
<dbReference type="OrthoDB" id="3631840at2"/>
<dbReference type="PROSITE" id="PS01124">
    <property type="entry name" value="HTH_ARAC_FAMILY_2"/>
    <property type="match status" value="1"/>
</dbReference>
<sequence>MIEADPHLSLQRSAALPWVDMRRANRSSACYQTHSHDEFSFGVIDSGHARYLNHGRQHHIGPGMTVWIDPGVAHACNPALGAWSYRMLFVEAGWMGRLQEELPGLPHQDYTPFAAPHGDDPRAWAQFNALYASLSEPGAALAAESQLIAYLAAHGFARLDAAPPMRPADPALRQAHARIMDQLAEPLSLGELAAVAGLSRYQLIRGFKHAYGQTPHAYQLDQRINRAKRLLKRGERIADVALQLGFADQSHFQRHFKQRLATTPWHYQQCLRRA</sequence>
<dbReference type="InterPro" id="IPR003313">
    <property type="entry name" value="AraC-bd"/>
</dbReference>
<evidence type="ECO:0000256" key="2">
    <source>
        <dbReference type="ARBA" id="ARBA00023125"/>
    </source>
</evidence>
<keyword evidence="7" id="KW-1185">Reference proteome</keyword>
<evidence type="ECO:0000313" key="6">
    <source>
        <dbReference type="EMBL" id="PXX78003.1"/>
    </source>
</evidence>
<comment type="caution">
    <text evidence="6">The sequence shown here is derived from an EMBL/GenBank/DDBJ whole genome shotgun (WGS) entry which is preliminary data.</text>
</comment>
<dbReference type="GO" id="GO:0043565">
    <property type="term" value="F:sequence-specific DNA binding"/>
    <property type="evidence" value="ECO:0007669"/>
    <property type="project" value="InterPro"/>
</dbReference>
<dbReference type="SUPFAM" id="SSF51215">
    <property type="entry name" value="Regulatory protein AraC"/>
    <property type="match status" value="1"/>
</dbReference>
<dbReference type="SUPFAM" id="SSF46689">
    <property type="entry name" value="Homeodomain-like"/>
    <property type="match status" value="2"/>
</dbReference>
<dbReference type="InterPro" id="IPR020449">
    <property type="entry name" value="Tscrpt_reg_AraC-type_HTH"/>
</dbReference>
<name>A0A318KXP2_9NEIS</name>
<gene>
    <name evidence="6" type="ORF">DFR34_11312</name>
</gene>
<dbReference type="Pfam" id="PF02311">
    <property type="entry name" value="AraC_binding"/>
    <property type="match status" value="1"/>
</dbReference>
<dbReference type="Gene3D" id="1.10.10.60">
    <property type="entry name" value="Homeodomain-like"/>
    <property type="match status" value="1"/>
</dbReference>
<accession>A0A318KXP2</accession>
<protein>
    <submittedName>
        <fullName evidence="6">AraC-like DNA-binding protein</fullName>
    </submittedName>
</protein>
<keyword evidence="2 6" id="KW-0238">DNA-binding</keyword>
<dbReference type="Proteomes" id="UP000247555">
    <property type="component" value="Unassembled WGS sequence"/>
</dbReference>
<dbReference type="PANTHER" id="PTHR46796:SF2">
    <property type="entry name" value="TRANSCRIPTIONAL REGULATORY PROTEIN"/>
    <property type="match status" value="1"/>
</dbReference>
<dbReference type="InterPro" id="IPR018062">
    <property type="entry name" value="HTH_AraC-typ_CS"/>
</dbReference>
<dbReference type="PANTHER" id="PTHR46796">
    <property type="entry name" value="HTH-TYPE TRANSCRIPTIONAL ACTIVATOR RHAS-RELATED"/>
    <property type="match status" value="1"/>
</dbReference>
<keyword evidence="1" id="KW-0805">Transcription regulation</keyword>
<evidence type="ECO:0000256" key="4">
    <source>
        <dbReference type="ARBA" id="ARBA00023163"/>
    </source>
</evidence>
<dbReference type="GO" id="GO:0003700">
    <property type="term" value="F:DNA-binding transcription factor activity"/>
    <property type="evidence" value="ECO:0007669"/>
    <property type="project" value="InterPro"/>
</dbReference>
<dbReference type="InterPro" id="IPR050204">
    <property type="entry name" value="AraC_XylS_family_regulators"/>
</dbReference>
<keyword evidence="4" id="KW-0804">Transcription</keyword>
<evidence type="ECO:0000313" key="7">
    <source>
        <dbReference type="Proteomes" id="UP000247555"/>
    </source>
</evidence>
<evidence type="ECO:0000256" key="1">
    <source>
        <dbReference type="ARBA" id="ARBA00023015"/>
    </source>
</evidence>
<organism evidence="6 7">
    <name type="scientific">Rivihabitans pingtungensis</name>
    <dbReference type="NCBI Taxonomy" id="1054498"/>
    <lineage>
        <taxon>Bacteria</taxon>
        <taxon>Pseudomonadati</taxon>
        <taxon>Pseudomonadota</taxon>
        <taxon>Betaproteobacteria</taxon>
        <taxon>Neisseriales</taxon>
        <taxon>Aquaspirillaceae</taxon>
        <taxon>Rivihabitans</taxon>
    </lineage>
</organism>
<evidence type="ECO:0000259" key="5">
    <source>
        <dbReference type="PROSITE" id="PS01124"/>
    </source>
</evidence>
<keyword evidence="3" id="KW-0010">Activator</keyword>
<dbReference type="InterPro" id="IPR009057">
    <property type="entry name" value="Homeodomain-like_sf"/>
</dbReference>
<dbReference type="SMART" id="SM00342">
    <property type="entry name" value="HTH_ARAC"/>
    <property type="match status" value="1"/>
</dbReference>
<dbReference type="AlphaFoldDB" id="A0A318KXP2"/>
<dbReference type="InterPro" id="IPR014710">
    <property type="entry name" value="RmlC-like_jellyroll"/>
</dbReference>
<dbReference type="PROSITE" id="PS00041">
    <property type="entry name" value="HTH_ARAC_FAMILY_1"/>
    <property type="match status" value="1"/>
</dbReference>
<dbReference type="Gene3D" id="2.60.120.10">
    <property type="entry name" value="Jelly Rolls"/>
    <property type="match status" value="1"/>
</dbReference>
<dbReference type="InterPro" id="IPR037923">
    <property type="entry name" value="HTH-like"/>
</dbReference>
<dbReference type="EMBL" id="QJKI01000013">
    <property type="protein sequence ID" value="PXX78003.1"/>
    <property type="molecule type" value="Genomic_DNA"/>
</dbReference>
<dbReference type="Pfam" id="PF12833">
    <property type="entry name" value="HTH_18"/>
    <property type="match status" value="1"/>
</dbReference>
<feature type="domain" description="HTH araC/xylS-type" evidence="5">
    <location>
        <begin position="173"/>
        <end position="270"/>
    </location>
</feature>
<dbReference type="InterPro" id="IPR018060">
    <property type="entry name" value="HTH_AraC"/>
</dbReference>
<dbReference type="PRINTS" id="PR00032">
    <property type="entry name" value="HTHARAC"/>
</dbReference>